<keyword evidence="3" id="KW-1185">Reference proteome</keyword>
<evidence type="ECO:0000313" key="3">
    <source>
        <dbReference type="Proteomes" id="UP000054166"/>
    </source>
</evidence>
<reference evidence="3" key="2">
    <citation type="submission" date="2015-01" db="EMBL/GenBank/DDBJ databases">
        <title>Evolutionary Origins and Diversification of the Mycorrhizal Mutualists.</title>
        <authorList>
            <consortium name="DOE Joint Genome Institute"/>
            <consortium name="Mycorrhizal Genomics Consortium"/>
            <person name="Kohler A."/>
            <person name="Kuo A."/>
            <person name="Nagy L.G."/>
            <person name="Floudas D."/>
            <person name="Copeland A."/>
            <person name="Barry K.W."/>
            <person name="Cichocki N."/>
            <person name="Veneault-Fourrey C."/>
            <person name="LaButti K."/>
            <person name="Lindquist E.A."/>
            <person name="Lipzen A."/>
            <person name="Lundell T."/>
            <person name="Morin E."/>
            <person name="Murat C."/>
            <person name="Riley R."/>
            <person name="Ohm R."/>
            <person name="Sun H."/>
            <person name="Tunlid A."/>
            <person name="Henrissat B."/>
            <person name="Grigoriev I.V."/>
            <person name="Hibbett D.S."/>
            <person name="Martin F."/>
        </authorList>
    </citation>
    <scope>NUCLEOTIDE SEQUENCE [LARGE SCALE GENOMIC DNA]</scope>
    <source>
        <strain evidence="3">F 1598</strain>
    </source>
</reference>
<dbReference type="AlphaFoldDB" id="A0A0C3BTQ9"/>
<dbReference type="Proteomes" id="UP000054166">
    <property type="component" value="Unassembled WGS sequence"/>
</dbReference>
<feature type="region of interest" description="Disordered" evidence="1">
    <location>
        <begin position="1"/>
        <end position="21"/>
    </location>
</feature>
<reference evidence="2 3" key="1">
    <citation type="submission" date="2014-04" db="EMBL/GenBank/DDBJ databases">
        <authorList>
            <consortium name="DOE Joint Genome Institute"/>
            <person name="Kuo A."/>
            <person name="Tarkka M."/>
            <person name="Buscot F."/>
            <person name="Kohler A."/>
            <person name="Nagy L.G."/>
            <person name="Floudas D."/>
            <person name="Copeland A."/>
            <person name="Barry K.W."/>
            <person name="Cichocki N."/>
            <person name="Veneault-Fourrey C."/>
            <person name="LaButti K."/>
            <person name="Lindquist E.A."/>
            <person name="Lipzen A."/>
            <person name="Lundell T."/>
            <person name="Morin E."/>
            <person name="Murat C."/>
            <person name="Sun H."/>
            <person name="Tunlid A."/>
            <person name="Henrissat B."/>
            <person name="Grigoriev I.V."/>
            <person name="Hibbett D.S."/>
            <person name="Martin F."/>
            <person name="Nordberg H.P."/>
            <person name="Cantor M.N."/>
            <person name="Hua S.X."/>
        </authorList>
    </citation>
    <scope>NUCLEOTIDE SEQUENCE [LARGE SCALE GENOMIC DNA]</scope>
    <source>
        <strain evidence="2 3">F 1598</strain>
    </source>
</reference>
<dbReference type="HOGENOM" id="CLU_2671915_0_0_1"/>
<sequence length="75" mass="8241">MESMSSQECRPICGSEHSDIRCSSTTSRINGAGLEARVCSTKRCMYSVFKLMIDLKISGCGLAFTDQVGYCKYVV</sequence>
<accession>A0A0C3BTQ9</accession>
<evidence type="ECO:0000256" key="1">
    <source>
        <dbReference type="SAM" id="MobiDB-lite"/>
    </source>
</evidence>
<name>A0A0C3BTQ9_PILCF</name>
<dbReference type="EMBL" id="KN832974">
    <property type="protein sequence ID" value="KIM89948.1"/>
    <property type="molecule type" value="Genomic_DNA"/>
</dbReference>
<gene>
    <name evidence="2" type="ORF">PILCRDRAFT_202147</name>
</gene>
<proteinExistence type="predicted"/>
<dbReference type="InParanoid" id="A0A0C3BTQ9"/>
<evidence type="ECO:0000313" key="2">
    <source>
        <dbReference type="EMBL" id="KIM89948.1"/>
    </source>
</evidence>
<organism evidence="2 3">
    <name type="scientific">Piloderma croceum (strain F 1598)</name>
    <dbReference type="NCBI Taxonomy" id="765440"/>
    <lineage>
        <taxon>Eukaryota</taxon>
        <taxon>Fungi</taxon>
        <taxon>Dikarya</taxon>
        <taxon>Basidiomycota</taxon>
        <taxon>Agaricomycotina</taxon>
        <taxon>Agaricomycetes</taxon>
        <taxon>Agaricomycetidae</taxon>
        <taxon>Atheliales</taxon>
        <taxon>Atheliaceae</taxon>
        <taxon>Piloderma</taxon>
    </lineage>
</organism>
<protein>
    <submittedName>
        <fullName evidence="2">Uncharacterized protein</fullName>
    </submittedName>
</protein>